<proteinExistence type="predicted"/>
<reference evidence="1 2" key="1">
    <citation type="submission" date="2019-12" db="EMBL/GenBank/DDBJ databases">
        <authorList>
            <person name="Jiao W.-B."/>
            <person name="Schneeberger K."/>
        </authorList>
    </citation>
    <scope>NUCLEOTIDE SEQUENCE [LARGE SCALE GENOMIC DNA]</scope>
    <source>
        <strain evidence="2">cv. C24</strain>
    </source>
</reference>
<accession>A0A5S9X0U5</accession>
<protein>
    <submittedName>
        <fullName evidence="1">Uncharacterized protein</fullName>
    </submittedName>
</protein>
<evidence type="ECO:0000313" key="1">
    <source>
        <dbReference type="EMBL" id="CAA0370598.1"/>
    </source>
</evidence>
<dbReference type="AlphaFoldDB" id="A0A5S9X0U5"/>
<evidence type="ECO:0000313" key="2">
    <source>
        <dbReference type="Proteomes" id="UP000434276"/>
    </source>
</evidence>
<sequence>MNDLVFNNLCLLLHPHRPCFHPRLYFHHLRFLQFPKPIRDGMLSSMSLDLDHLHYNIPEKTTYHIIIIRGNNSLHYVFIFLYLKQEWLDSYLIWRLRQRLLSKSDLLFSDWVSLPPMVFTVFRFDESGV</sequence>
<name>A0A5S9X0U5_ARATH</name>
<dbReference type="Proteomes" id="UP000434276">
    <property type="component" value="Unassembled WGS sequence"/>
</dbReference>
<gene>
    <name evidence="1" type="ORF">C24_LOCUS8625</name>
</gene>
<dbReference type="EMBL" id="CACSHJ010000088">
    <property type="protein sequence ID" value="CAA0370598.1"/>
    <property type="molecule type" value="Genomic_DNA"/>
</dbReference>
<organism evidence="1 2">
    <name type="scientific">Arabidopsis thaliana</name>
    <name type="common">Mouse-ear cress</name>
    <dbReference type="NCBI Taxonomy" id="3702"/>
    <lineage>
        <taxon>Eukaryota</taxon>
        <taxon>Viridiplantae</taxon>
        <taxon>Streptophyta</taxon>
        <taxon>Embryophyta</taxon>
        <taxon>Tracheophyta</taxon>
        <taxon>Spermatophyta</taxon>
        <taxon>Magnoliopsida</taxon>
        <taxon>eudicotyledons</taxon>
        <taxon>Gunneridae</taxon>
        <taxon>Pentapetalae</taxon>
        <taxon>rosids</taxon>
        <taxon>malvids</taxon>
        <taxon>Brassicales</taxon>
        <taxon>Brassicaceae</taxon>
        <taxon>Camelineae</taxon>
        <taxon>Arabidopsis</taxon>
    </lineage>
</organism>